<dbReference type="EMBL" id="VSRR010010968">
    <property type="protein sequence ID" value="MPC52546.1"/>
    <property type="molecule type" value="Genomic_DNA"/>
</dbReference>
<dbReference type="Proteomes" id="UP000324222">
    <property type="component" value="Unassembled WGS sequence"/>
</dbReference>
<feature type="compositionally biased region" description="Polar residues" evidence="1">
    <location>
        <begin position="36"/>
        <end position="45"/>
    </location>
</feature>
<feature type="region of interest" description="Disordered" evidence="1">
    <location>
        <begin position="1"/>
        <end position="45"/>
    </location>
</feature>
<organism evidence="2 3">
    <name type="scientific">Portunus trituberculatus</name>
    <name type="common">Swimming crab</name>
    <name type="synonym">Neptunus trituberculatus</name>
    <dbReference type="NCBI Taxonomy" id="210409"/>
    <lineage>
        <taxon>Eukaryota</taxon>
        <taxon>Metazoa</taxon>
        <taxon>Ecdysozoa</taxon>
        <taxon>Arthropoda</taxon>
        <taxon>Crustacea</taxon>
        <taxon>Multicrustacea</taxon>
        <taxon>Malacostraca</taxon>
        <taxon>Eumalacostraca</taxon>
        <taxon>Eucarida</taxon>
        <taxon>Decapoda</taxon>
        <taxon>Pleocyemata</taxon>
        <taxon>Brachyura</taxon>
        <taxon>Eubrachyura</taxon>
        <taxon>Portunoidea</taxon>
        <taxon>Portunidae</taxon>
        <taxon>Portuninae</taxon>
        <taxon>Portunus</taxon>
    </lineage>
</organism>
<gene>
    <name evidence="2" type="ORF">E2C01_046417</name>
</gene>
<feature type="compositionally biased region" description="Basic and acidic residues" evidence="1">
    <location>
        <begin position="1"/>
        <end position="22"/>
    </location>
</feature>
<evidence type="ECO:0000313" key="2">
    <source>
        <dbReference type="EMBL" id="MPC52546.1"/>
    </source>
</evidence>
<evidence type="ECO:0000256" key="1">
    <source>
        <dbReference type="SAM" id="MobiDB-lite"/>
    </source>
</evidence>
<sequence>MVDLAPHKEQPSRSSSLERKQPCSDVIGLTDKLDNDNSASAFSTSDAPVLSKFHGLSSSDEDCAAFEDVLKSSDPLDGLYSLSPSQPSLKVDDDEASFLGALDELSGCFRVEEPKRNPVSEPLASILNVTLNQRPNCENVKTTCGRLKLPNNVFNMNSAISKIMTVGGKRLEINWLIQTAYF</sequence>
<keyword evidence="3" id="KW-1185">Reference proteome</keyword>
<evidence type="ECO:0000313" key="3">
    <source>
        <dbReference type="Proteomes" id="UP000324222"/>
    </source>
</evidence>
<comment type="caution">
    <text evidence="2">The sequence shown here is derived from an EMBL/GenBank/DDBJ whole genome shotgun (WGS) entry which is preliminary data.</text>
</comment>
<name>A0A5B7G4Q7_PORTR</name>
<accession>A0A5B7G4Q7</accession>
<dbReference type="OrthoDB" id="2348824at2759"/>
<dbReference type="AlphaFoldDB" id="A0A5B7G4Q7"/>
<protein>
    <submittedName>
        <fullName evidence="2">Uncharacterized protein</fullName>
    </submittedName>
</protein>
<reference evidence="2 3" key="1">
    <citation type="submission" date="2019-05" db="EMBL/GenBank/DDBJ databases">
        <title>Another draft genome of Portunus trituberculatus and its Hox gene families provides insights of decapod evolution.</title>
        <authorList>
            <person name="Jeong J.-H."/>
            <person name="Song I."/>
            <person name="Kim S."/>
            <person name="Choi T."/>
            <person name="Kim D."/>
            <person name="Ryu S."/>
            <person name="Kim W."/>
        </authorList>
    </citation>
    <scope>NUCLEOTIDE SEQUENCE [LARGE SCALE GENOMIC DNA]</scope>
    <source>
        <tissue evidence="2">Muscle</tissue>
    </source>
</reference>
<proteinExistence type="predicted"/>